<dbReference type="OrthoDB" id="147801at2"/>
<keyword evidence="1" id="KW-0175">Coiled coil</keyword>
<evidence type="ECO:0000313" key="4">
    <source>
        <dbReference type="Proteomes" id="UP000219412"/>
    </source>
</evidence>
<evidence type="ECO:0000313" key="3">
    <source>
        <dbReference type="EMBL" id="SOC41986.1"/>
    </source>
</evidence>
<keyword evidence="4" id="KW-1185">Reference proteome</keyword>
<gene>
    <name evidence="3" type="ORF">SAMN05878391_1481</name>
</gene>
<accession>A0A285UMY8</accession>
<keyword evidence="2" id="KW-0812">Transmembrane</keyword>
<dbReference type="Proteomes" id="UP000219412">
    <property type="component" value="Unassembled WGS sequence"/>
</dbReference>
<dbReference type="EMBL" id="OBQF01000003">
    <property type="protein sequence ID" value="SOC41986.1"/>
    <property type="molecule type" value="Genomic_DNA"/>
</dbReference>
<dbReference type="PANTHER" id="PTHR38433">
    <property type="match status" value="1"/>
</dbReference>
<protein>
    <submittedName>
        <fullName evidence="3">Uncharacterized protein YjgD</fullName>
    </submittedName>
</protein>
<organism evidence="3 4">
    <name type="scientific">Salinicoccus kekensis</name>
    <dbReference type="NCBI Taxonomy" id="714307"/>
    <lineage>
        <taxon>Bacteria</taxon>
        <taxon>Bacillati</taxon>
        <taxon>Bacillota</taxon>
        <taxon>Bacilli</taxon>
        <taxon>Bacillales</taxon>
        <taxon>Staphylococcaceae</taxon>
        <taxon>Salinicoccus</taxon>
    </lineage>
</organism>
<keyword evidence="2" id="KW-1133">Transmembrane helix</keyword>
<feature type="coiled-coil region" evidence="1">
    <location>
        <begin position="19"/>
        <end position="46"/>
    </location>
</feature>
<dbReference type="PANTHER" id="PTHR38433:SF1">
    <property type="entry name" value="DUF1641 DOMAIN-CONTAINING PROTEIN"/>
    <property type="match status" value="1"/>
</dbReference>
<dbReference type="AlphaFoldDB" id="A0A285UMY8"/>
<dbReference type="RefSeq" id="WP_097040665.1">
    <property type="nucleotide sequence ID" value="NZ_OBQF01000003.1"/>
</dbReference>
<keyword evidence="2" id="KW-0472">Membrane</keyword>
<evidence type="ECO:0000256" key="1">
    <source>
        <dbReference type="SAM" id="Coils"/>
    </source>
</evidence>
<reference evidence="4" key="1">
    <citation type="submission" date="2017-08" db="EMBL/GenBank/DDBJ databases">
        <authorList>
            <person name="Varghese N."/>
            <person name="Submissions S."/>
        </authorList>
    </citation>
    <scope>NUCLEOTIDE SEQUENCE [LARGE SCALE GENOMIC DNA]</scope>
    <source>
        <strain evidence="4">DSM 23173</strain>
    </source>
</reference>
<feature type="transmembrane region" description="Helical" evidence="2">
    <location>
        <begin position="201"/>
        <end position="221"/>
    </location>
</feature>
<evidence type="ECO:0000256" key="2">
    <source>
        <dbReference type="SAM" id="Phobius"/>
    </source>
</evidence>
<sequence length="224" mass="24986">MAKQTKVIHKMKIDPEVQHQRDLKELENLLVENRELLEKLFDILNKLEDHEVLNMVKGGLAESDDILYRILTAVESTSASKSIKNALLMTQLLGRINMSELEPVILKLNNSVEIASEYEYRNRGKGWFGLVKTIRDPQFIEGINVLTQFVKGFGENADDLKKKFKVEDSISTMSDKAEGYELAKDDSKVDNKKSGSFKKTAAIAAGTGVLSVAAIAVPALFSKK</sequence>
<name>A0A285UMY8_9STAP</name>
<proteinExistence type="predicted"/>